<keyword evidence="6" id="KW-1185">Reference proteome</keyword>
<feature type="region of interest" description="Disordered" evidence="4">
    <location>
        <begin position="1"/>
        <end position="83"/>
    </location>
</feature>
<dbReference type="Gene3D" id="1.20.5.170">
    <property type="match status" value="1"/>
</dbReference>
<dbReference type="InterPro" id="IPR046347">
    <property type="entry name" value="bZIP_sf"/>
</dbReference>
<dbReference type="CDD" id="cd14688">
    <property type="entry name" value="bZIP_YAP"/>
    <property type="match status" value="1"/>
</dbReference>
<organism evidence="5 6">
    <name type="scientific">Niveomyces insectorum RCEF 264</name>
    <dbReference type="NCBI Taxonomy" id="1081102"/>
    <lineage>
        <taxon>Eukaryota</taxon>
        <taxon>Fungi</taxon>
        <taxon>Dikarya</taxon>
        <taxon>Ascomycota</taxon>
        <taxon>Pezizomycotina</taxon>
        <taxon>Sordariomycetes</taxon>
        <taxon>Hypocreomycetidae</taxon>
        <taxon>Hypocreales</taxon>
        <taxon>Cordycipitaceae</taxon>
        <taxon>Niveomyces</taxon>
    </lineage>
</organism>
<dbReference type="PANTHER" id="PTHR40621:SF6">
    <property type="entry name" value="AP-1-LIKE TRANSCRIPTION FACTOR YAP1-RELATED"/>
    <property type="match status" value="1"/>
</dbReference>
<dbReference type="STRING" id="1081102.A0A167W8N1"/>
<dbReference type="InterPro" id="IPR050936">
    <property type="entry name" value="AP-1-like"/>
</dbReference>
<evidence type="ECO:0000256" key="4">
    <source>
        <dbReference type="SAM" id="MobiDB-lite"/>
    </source>
</evidence>
<evidence type="ECO:0000313" key="5">
    <source>
        <dbReference type="EMBL" id="OAA63473.1"/>
    </source>
</evidence>
<evidence type="ECO:0000313" key="6">
    <source>
        <dbReference type="Proteomes" id="UP000076874"/>
    </source>
</evidence>
<name>A0A167W8N1_9HYPO</name>
<dbReference type="OrthoDB" id="2590011at2759"/>
<dbReference type="GO" id="GO:0001228">
    <property type="term" value="F:DNA-binding transcription activator activity, RNA polymerase II-specific"/>
    <property type="evidence" value="ECO:0007669"/>
    <property type="project" value="TreeGrafter"/>
</dbReference>
<comment type="caution">
    <text evidence="5">The sequence shown here is derived from an EMBL/GenBank/DDBJ whole genome shotgun (WGS) entry which is preliminary data.</text>
</comment>
<dbReference type="AlphaFoldDB" id="A0A167W8N1"/>
<proteinExistence type="predicted"/>
<accession>A0A167W8N1</accession>
<dbReference type="GO" id="GO:0090575">
    <property type="term" value="C:RNA polymerase II transcription regulator complex"/>
    <property type="evidence" value="ECO:0007669"/>
    <property type="project" value="TreeGrafter"/>
</dbReference>
<feature type="region of interest" description="Disordered" evidence="4">
    <location>
        <begin position="175"/>
        <end position="198"/>
    </location>
</feature>
<evidence type="ECO:0000256" key="3">
    <source>
        <dbReference type="SAM" id="Coils"/>
    </source>
</evidence>
<reference evidence="5 6" key="1">
    <citation type="journal article" date="2016" name="Genome Biol. Evol.">
        <title>Divergent and convergent evolution of fungal pathogenicity.</title>
        <authorList>
            <person name="Shang Y."/>
            <person name="Xiao G."/>
            <person name="Zheng P."/>
            <person name="Cen K."/>
            <person name="Zhan S."/>
            <person name="Wang C."/>
        </authorList>
    </citation>
    <scope>NUCLEOTIDE SEQUENCE [LARGE SCALE GENOMIC DNA]</scope>
    <source>
        <strain evidence="5 6">RCEF 264</strain>
    </source>
</reference>
<dbReference type="Proteomes" id="UP000076874">
    <property type="component" value="Unassembled WGS sequence"/>
</dbReference>
<sequence length="381" mass="41173">MSEGREYGLISKRSKRILGQDVLPKPSGGSGGSSSSPSFRPTPALGLISHPGLTCPSQAGGDGPAPAQDKRRSQVLQAQRTHRQRTQMYIKMLEREVLRLRDSERQAIEKAETLQQQVDGLLQSLPQHGVVSSTGSEASSSYQDASPAYSHVTSNFEGDRGVYVNLDFSPQSQCASALVSEESPHDKTQSTPSWSREVIPRTLATTADSLPGDTAPARFSANALLADPRVGIQFVLELEADCMDHLRGKHLDHAHSTGHDSEGSFSGHMSTVCLPLWQQNASAASSTASYSISTSELERLLQSSAQLGLPPPEITPVQIWNRVRWLDLPGGSDALARLTRELKEHVVCLGFGAILEESVVEGILRRYFVGLPSFASLHALC</sequence>
<dbReference type="EMBL" id="AZHD01000005">
    <property type="protein sequence ID" value="OAA63473.1"/>
    <property type="molecule type" value="Genomic_DNA"/>
</dbReference>
<comment type="subcellular location">
    <subcellularLocation>
        <location evidence="1">Nucleus</location>
    </subcellularLocation>
</comment>
<protein>
    <submittedName>
        <fullName evidence="5">Uncharacterized protein</fullName>
    </submittedName>
</protein>
<keyword evidence="2" id="KW-0539">Nucleus</keyword>
<evidence type="ECO:0000256" key="1">
    <source>
        <dbReference type="ARBA" id="ARBA00004123"/>
    </source>
</evidence>
<keyword evidence="3" id="KW-0175">Coiled coil</keyword>
<feature type="coiled-coil region" evidence="3">
    <location>
        <begin position="90"/>
        <end position="117"/>
    </location>
</feature>
<dbReference type="PANTHER" id="PTHR40621">
    <property type="entry name" value="TRANSCRIPTION FACTOR KAPC-RELATED"/>
    <property type="match status" value="1"/>
</dbReference>
<dbReference type="GO" id="GO:0000976">
    <property type="term" value="F:transcription cis-regulatory region binding"/>
    <property type="evidence" value="ECO:0007669"/>
    <property type="project" value="InterPro"/>
</dbReference>
<gene>
    <name evidence="5" type="ORF">SPI_03636</name>
</gene>
<evidence type="ECO:0000256" key="2">
    <source>
        <dbReference type="ARBA" id="ARBA00023242"/>
    </source>
</evidence>
<dbReference type="SUPFAM" id="SSF57959">
    <property type="entry name" value="Leucine zipper domain"/>
    <property type="match status" value="1"/>
</dbReference>